<evidence type="ECO:0000313" key="5">
    <source>
        <dbReference type="EMBL" id="GEO01533.1"/>
    </source>
</evidence>
<reference evidence="5 6" key="1">
    <citation type="submission" date="2019-07" db="EMBL/GenBank/DDBJ databases">
        <title>Whole genome shotgun sequence of Novosphingobium sediminis NBRC 106119.</title>
        <authorList>
            <person name="Hosoyama A."/>
            <person name="Uohara A."/>
            <person name="Ohji S."/>
            <person name="Ichikawa N."/>
        </authorList>
    </citation>
    <scope>NUCLEOTIDE SEQUENCE [LARGE SCALE GENOMIC DNA]</scope>
    <source>
        <strain evidence="5 6">NBRC 106119</strain>
    </source>
</reference>
<evidence type="ECO:0000256" key="2">
    <source>
        <dbReference type="ARBA" id="ARBA00023125"/>
    </source>
</evidence>
<evidence type="ECO:0000259" key="4">
    <source>
        <dbReference type="PROSITE" id="PS01124"/>
    </source>
</evidence>
<dbReference type="InterPro" id="IPR035418">
    <property type="entry name" value="AraC-bd_2"/>
</dbReference>
<feature type="domain" description="HTH araC/xylS-type" evidence="4">
    <location>
        <begin position="217"/>
        <end position="318"/>
    </location>
</feature>
<dbReference type="InterPro" id="IPR020449">
    <property type="entry name" value="Tscrpt_reg_AraC-type_HTH"/>
</dbReference>
<dbReference type="OrthoDB" id="7191628at2"/>
<dbReference type="PROSITE" id="PS01124">
    <property type="entry name" value="HTH_ARAC_FAMILY_2"/>
    <property type="match status" value="1"/>
</dbReference>
<dbReference type="PROSITE" id="PS00041">
    <property type="entry name" value="HTH_ARAC_FAMILY_1"/>
    <property type="match status" value="1"/>
</dbReference>
<dbReference type="SUPFAM" id="SSF46689">
    <property type="entry name" value="Homeodomain-like"/>
    <property type="match status" value="1"/>
</dbReference>
<organism evidence="5 6">
    <name type="scientific">Novosphingobium sediminis</name>
    <dbReference type="NCBI Taxonomy" id="707214"/>
    <lineage>
        <taxon>Bacteria</taxon>
        <taxon>Pseudomonadati</taxon>
        <taxon>Pseudomonadota</taxon>
        <taxon>Alphaproteobacteria</taxon>
        <taxon>Sphingomonadales</taxon>
        <taxon>Sphingomonadaceae</taxon>
        <taxon>Novosphingobium</taxon>
    </lineage>
</organism>
<keyword evidence="3" id="KW-0804">Transcription</keyword>
<dbReference type="PANTHER" id="PTHR43280">
    <property type="entry name" value="ARAC-FAMILY TRANSCRIPTIONAL REGULATOR"/>
    <property type="match status" value="1"/>
</dbReference>
<keyword evidence="6" id="KW-1185">Reference proteome</keyword>
<dbReference type="EMBL" id="BJYR01000023">
    <property type="protein sequence ID" value="GEO01533.1"/>
    <property type="molecule type" value="Genomic_DNA"/>
</dbReference>
<sequence length="354" mass="39735">MRTLFNFRGSDAQEMRQTYSRLVREEFYDGELGTDTSDVLDLRVDKALGDPIGLLRVRSNIGISYRRTWSHIRSNNVGVRVIWFIRRGSLKLVRSQNSCSISTSECAILDSGQPFFAQATPDAEGVFEATQAVVPARLFFSHLPGAVEFDQPFTIDSEDHKFIWKLLDLLMGEGEHITKSAAEPLVTAFLEALASNISALTTPLANRKEKLVDKRLADIEAYITKHVTDPDLMYDDVAINCGISPRYLCYVLKANNTSFSNLLWGQRLPLAREWLAKPELQDFPIQEIAFRAGFKSAAHFSRMFRAAYKVSPKEYRSMALANNTLLQDGGRVAANDEAFGMIADGLPRNRAEVN</sequence>
<gene>
    <name evidence="5" type="ORF">NSE01_33650</name>
</gene>
<dbReference type="Pfam" id="PF14525">
    <property type="entry name" value="AraC_binding_2"/>
    <property type="match status" value="1"/>
</dbReference>
<keyword evidence="2" id="KW-0238">DNA-binding</keyword>
<dbReference type="PANTHER" id="PTHR43280:SF2">
    <property type="entry name" value="HTH-TYPE TRANSCRIPTIONAL REGULATOR EXSA"/>
    <property type="match status" value="1"/>
</dbReference>
<evidence type="ECO:0000256" key="1">
    <source>
        <dbReference type="ARBA" id="ARBA00023015"/>
    </source>
</evidence>
<dbReference type="Pfam" id="PF12833">
    <property type="entry name" value="HTH_18"/>
    <property type="match status" value="1"/>
</dbReference>
<evidence type="ECO:0000313" key="6">
    <source>
        <dbReference type="Proteomes" id="UP000321464"/>
    </source>
</evidence>
<dbReference type="InterPro" id="IPR018062">
    <property type="entry name" value="HTH_AraC-typ_CS"/>
</dbReference>
<evidence type="ECO:0000256" key="3">
    <source>
        <dbReference type="ARBA" id="ARBA00023163"/>
    </source>
</evidence>
<accession>A0A512AP93</accession>
<dbReference type="InterPro" id="IPR018060">
    <property type="entry name" value="HTH_AraC"/>
</dbReference>
<dbReference type="Proteomes" id="UP000321464">
    <property type="component" value="Unassembled WGS sequence"/>
</dbReference>
<keyword evidence="1" id="KW-0805">Transcription regulation</keyword>
<dbReference type="PRINTS" id="PR00032">
    <property type="entry name" value="HTHARAC"/>
</dbReference>
<comment type="caution">
    <text evidence="5">The sequence shown here is derived from an EMBL/GenBank/DDBJ whole genome shotgun (WGS) entry which is preliminary data.</text>
</comment>
<protein>
    <submittedName>
        <fullName evidence="5">FeaR family transcriptional regulator</fullName>
    </submittedName>
</protein>
<dbReference type="AlphaFoldDB" id="A0A512AP93"/>
<name>A0A512AP93_9SPHN</name>
<dbReference type="Gene3D" id="1.10.10.60">
    <property type="entry name" value="Homeodomain-like"/>
    <property type="match status" value="1"/>
</dbReference>
<dbReference type="GO" id="GO:0043565">
    <property type="term" value="F:sequence-specific DNA binding"/>
    <property type="evidence" value="ECO:0007669"/>
    <property type="project" value="InterPro"/>
</dbReference>
<dbReference type="InterPro" id="IPR009057">
    <property type="entry name" value="Homeodomain-like_sf"/>
</dbReference>
<dbReference type="SMART" id="SM00342">
    <property type="entry name" value="HTH_ARAC"/>
    <property type="match status" value="1"/>
</dbReference>
<dbReference type="GO" id="GO:0003700">
    <property type="term" value="F:DNA-binding transcription factor activity"/>
    <property type="evidence" value="ECO:0007669"/>
    <property type="project" value="InterPro"/>
</dbReference>
<dbReference type="RefSeq" id="WP_147160845.1">
    <property type="nucleotide sequence ID" value="NZ_BJYR01000023.1"/>
</dbReference>
<proteinExistence type="predicted"/>